<evidence type="ECO:0000259" key="1">
    <source>
        <dbReference type="Pfam" id="PF10021"/>
    </source>
</evidence>
<dbReference type="Gene3D" id="3.40.220.10">
    <property type="entry name" value="Leucine Aminopeptidase, subunit E, domain 1"/>
    <property type="match status" value="2"/>
</dbReference>
<protein>
    <recommendedName>
        <fullName evidence="1">Microbial-type PARG catalytic domain-containing protein</fullName>
    </recommendedName>
</protein>
<dbReference type="OrthoDB" id="9985428at2759"/>
<dbReference type="PANTHER" id="PTHR35596:SF1">
    <property type="entry name" value="MICROBIAL-TYPE PARG CATALYTIC DOMAIN-CONTAINING PROTEIN"/>
    <property type="match status" value="1"/>
</dbReference>
<dbReference type="Pfam" id="PF10021">
    <property type="entry name" value="PARG_cat_microb"/>
    <property type="match status" value="1"/>
</dbReference>
<dbReference type="Proteomes" id="UP000724874">
    <property type="component" value="Unassembled WGS sequence"/>
</dbReference>
<dbReference type="InterPro" id="IPR043472">
    <property type="entry name" value="Macro_dom-like"/>
</dbReference>
<evidence type="ECO:0000313" key="2">
    <source>
        <dbReference type="EMBL" id="KAF8876683.1"/>
    </source>
</evidence>
<feature type="domain" description="Microbial-type PARG catalytic" evidence="1">
    <location>
        <begin position="34"/>
        <end position="166"/>
    </location>
</feature>
<comment type="caution">
    <text evidence="2">The sequence shown here is derived from an EMBL/GenBank/DDBJ whole genome shotgun (WGS) entry which is preliminary data.</text>
</comment>
<keyword evidence="3" id="KW-1185">Reference proteome</keyword>
<dbReference type="PANTHER" id="PTHR35596">
    <property type="entry name" value="DUF2263 DOMAIN-CONTAINING PROTEIN"/>
    <property type="match status" value="1"/>
</dbReference>
<name>A0A9P5ND74_GYMJU</name>
<dbReference type="NCBIfam" id="TIGR02452">
    <property type="entry name" value="TIGR02452 family protein"/>
    <property type="match status" value="2"/>
</dbReference>
<dbReference type="EMBL" id="JADNYJ010000179">
    <property type="protein sequence ID" value="KAF8876683.1"/>
    <property type="molecule type" value="Genomic_DNA"/>
</dbReference>
<proteinExistence type="predicted"/>
<organism evidence="2 3">
    <name type="scientific">Gymnopilus junonius</name>
    <name type="common">Spectacular rustgill mushroom</name>
    <name type="synonym">Gymnopilus spectabilis subsp. junonius</name>
    <dbReference type="NCBI Taxonomy" id="109634"/>
    <lineage>
        <taxon>Eukaryota</taxon>
        <taxon>Fungi</taxon>
        <taxon>Dikarya</taxon>
        <taxon>Basidiomycota</taxon>
        <taxon>Agaricomycotina</taxon>
        <taxon>Agaricomycetes</taxon>
        <taxon>Agaricomycetidae</taxon>
        <taxon>Agaricales</taxon>
        <taxon>Agaricineae</taxon>
        <taxon>Hymenogastraceae</taxon>
        <taxon>Gymnopilus</taxon>
    </lineage>
</organism>
<dbReference type="InterPro" id="IPR012664">
    <property type="entry name" value="CHP02452"/>
</dbReference>
<accession>A0A9P5ND74</accession>
<evidence type="ECO:0000313" key="3">
    <source>
        <dbReference type="Proteomes" id="UP000724874"/>
    </source>
</evidence>
<dbReference type="InterPro" id="IPR019261">
    <property type="entry name" value="PARG_cat_microbial"/>
</dbReference>
<dbReference type="AlphaFoldDB" id="A0A9P5ND74"/>
<reference evidence="2" key="1">
    <citation type="submission" date="2020-11" db="EMBL/GenBank/DDBJ databases">
        <authorList>
            <consortium name="DOE Joint Genome Institute"/>
            <person name="Ahrendt S."/>
            <person name="Riley R."/>
            <person name="Andreopoulos W."/>
            <person name="LaButti K."/>
            <person name="Pangilinan J."/>
            <person name="Ruiz-duenas F.J."/>
            <person name="Barrasa J.M."/>
            <person name="Sanchez-Garcia M."/>
            <person name="Camarero S."/>
            <person name="Miyauchi S."/>
            <person name="Serrano A."/>
            <person name="Linde D."/>
            <person name="Babiker R."/>
            <person name="Drula E."/>
            <person name="Ayuso-Fernandez I."/>
            <person name="Pacheco R."/>
            <person name="Padilla G."/>
            <person name="Ferreira P."/>
            <person name="Barriuso J."/>
            <person name="Kellner H."/>
            <person name="Castanera R."/>
            <person name="Alfaro M."/>
            <person name="Ramirez L."/>
            <person name="Pisabarro A.G."/>
            <person name="Kuo A."/>
            <person name="Tritt A."/>
            <person name="Lipzen A."/>
            <person name="He G."/>
            <person name="Yan M."/>
            <person name="Ng V."/>
            <person name="Cullen D."/>
            <person name="Martin F."/>
            <person name="Rosso M.-N."/>
            <person name="Henrissat B."/>
            <person name="Hibbett D."/>
            <person name="Martinez A.T."/>
            <person name="Grigoriev I.V."/>
        </authorList>
    </citation>
    <scope>NUCLEOTIDE SEQUENCE</scope>
    <source>
        <strain evidence="2">AH 44721</strain>
    </source>
</reference>
<dbReference type="PIRSF" id="PIRSF014899">
    <property type="entry name" value="UCP014899"/>
    <property type="match status" value="1"/>
</dbReference>
<sequence>MNYANDISRGTKRAILQSIALSTVEAINNGIVDVSKTQRRTKLYPADTADLVNWRKSSGTTSYGWPSSPSRGPINVQILSMSTIEGARHLHSFDRSKKVGVLNFASATLPGGGFLDGASAQEESIARASTLYVSLTTHIARPFYALHDKDEKDPFEVDVLTSPAVNAAKVRKVFHKVPFDEVEARIQEHMKERMARILALFEKRGARNLVLGSFGTGTVARIWRDLLVAPGARFSRSFDNVVFTIPDSNTRLKFECVFNVQNPIPVQL</sequence>
<gene>
    <name evidence="2" type="ORF">CPB84DRAFT_1817650</name>
</gene>